<proteinExistence type="predicted"/>
<accession>A0A6N7YDE6</accession>
<dbReference type="Proteomes" id="UP000433359">
    <property type="component" value="Unassembled WGS sequence"/>
</dbReference>
<dbReference type="RefSeq" id="WP_154432773.1">
    <property type="nucleotide sequence ID" value="NZ_VULP01000031.1"/>
</dbReference>
<gene>
    <name evidence="1" type="ORF">FYJ25_12350</name>
</gene>
<name>A0A6N7YDE6_9FIRM</name>
<evidence type="ECO:0000313" key="2">
    <source>
        <dbReference type="Proteomes" id="UP000433359"/>
    </source>
</evidence>
<sequence length="239" mass="27348">MKRSNILCFVLILGITLCGCQTQPAKTSTTKQQLDQMDYESDDDFELSLQSSIGKEQCFICGTPAGGLLEYYRKFDSIGIIHWADMSVTDTRIREYDDDGNEKIDSGHMSTMVNSFGEDYGSIMTHSQPDRCIAEPNIHLGEKDTIDCETLKDQLCQDCLDKVCEFYEDQVNSDNDEYLESTGYSLIDFTTGELYTLSDPYRGYSIRDYMIRYDYREQGDGEKYIDLLIFYAPIRGEEG</sequence>
<dbReference type="EMBL" id="VULP01000031">
    <property type="protein sequence ID" value="MSU83097.1"/>
    <property type="molecule type" value="Genomic_DNA"/>
</dbReference>
<dbReference type="PROSITE" id="PS51257">
    <property type="entry name" value="PROKAR_LIPOPROTEIN"/>
    <property type="match status" value="1"/>
</dbReference>
<protein>
    <submittedName>
        <fullName evidence="1">Uncharacterized protein</fullName>
    </submittedName>
</protein>
<comment type="caution">
    <text evidence="1">The sequence shown here is derived from an EMBL/GenBank/DDBJ whole genome shotgun (WGS) entry which is preliminary data.</text>
</comment>
<evidence type="ECO:0000313" key="1">
    <source>
        <dbReference type="EMBL" id="MSU83097.1"/>
    </source>
</evidence>
<dbReference type="AlphaFoldDB" id="A0A6N7YDE6"/>
<reference evidence="1 2" key="1">
    <citation type="submission" date="2019-08" db="EMBL/GenBank/DDBJ databases">
        <title>In-depth cultivation of the pig gut microbiome towards novel bacterial diversity and tailored functional studies.</title>
        <authorList>
            <person name="Wylensek D."/>
            <person name="Hitch T.C.A."/>
            <person name="Clavel T."/>
        </authorList>
    </citation>
    <scope>NUCLEOTIDE SEQUENCE [LARGE SCALE GENOMIC DNA]</scope>
    <source>
        <strain evidence="1 2">BSM-383-APC-4H</strain>
    </source>
</reference>
<organism evidence="1 2">
    <name type="scientific">Anaerobutyricum soehngenii</name>
    <dbReference type="NCBI Taxonomy" id="105843"/>
    <lineage>
        <taxon>Bacteria</taxon>
        <taxon>Bacillati</taxon>
        <taxon>Bacillota</taxon>
        <taxon>Clostridia</taxon>
        <taxon>Lachnospirales</taxon>
        <taxon>Lachnospiraceae</taxon>
        <taxon>Anaerobutyricum</taxon>
    </lineage>
</organism>